<keyword evidence="2" id="KW-1185">Reference proteome</keyword>
<accession>A0A401U4X4</accession>
<evidence type="ECO:0000313" key="2">
    <source>
        <dbReference type="Proteomes" id="UP000288227"/>
    </source>
</evidence>
<name>A0A401U4X4_9BACT</name>
<proteinExistence type="predicted"/>
<comment type="caution">
    <text evidence="1">The sequence shown here is derived from an EMBL/GenBank/DDBJ whole genome shotgun (WGS) entry which is preliminary data.</text>
</comment>
<sequence length="214" mass="25473">MWEAVLAGAFLNLDPISEERCKRYFMLHKTTLPTDVEHISKTYLPEYELPAMFYIEQRLGYLPDPKHAKRHEFYVRWALCRFHLDEILRYEHCVNEMDIHVRHIRNADMKEAICLRDSTISYSDLLKYENHLVEHKDIVRSKIQCLLGYMPDLEYSLKIELYMREFTNELKPESRFEINQVDYRAITGIQYRETHIKHGVDVADNLPLLGPGIA</sequence>
<gene>
    <name evidence="1" type="ORF">SanaruYs_00500</name>
</gene>
<reference evidence="1 2" key="1">
    <citation type="submission" date="2018-11" db="EMBL/GenBank/DDBJ databases">
        <title>Chryseotalea sanarue gen. nov., sp., nov., a member of the family Cytophagaceae, isolated from a brackish lake in Hamamatsu Japan.</title>
        <authorList>
            <person name="Maejima Y."/>
            <person name="Iino T."/>
            <person name="Muraguchi Y."/>
            <person name="Fukuda K."/>
            <person name="Ohkuma M."/>
            <person name="Moriuchi R."/>
            <person name="Dohra H."/>
            <person name="Kimbara K."/>
            <person name="Shintani M."/>
        </authorList>
    </citation>
    <scope>NUCLEOTIDE SEQUENCE [LARGE SCALE GENOMIC DNA]</scope>
    <source>
        <strain evidence="1 2">Ys</strain>
    </source>
</reference>
<dbReference type="AlphaFoldDB" id="A0A401U4X4"/>
<evidence type="ECO:0000313" key="1">
    <source>
        <dbReference type="EMBL" id="GCC49836.1"/>
    </source>
</evidence>
<dbReference type="RefSeq" id="WP_127120505.1">
    <property type="nucleotide sequence ID" value="NZ_BHXQ01000001.1"/>
</dbReference>
<protein>
    <submittedName>
        <fullName evidence="1">Uncharacterized protein</fullName>
    </submittedName>
</protein>
<dbReference type="Proteomes" id="UP000288227">
    <property type="component" value="Unassembled WGS sequence"/>
</dbReference>
<dbReference type="OrthoDB" id="942224at2"/>
<dbReference type="EMBL" id="BHXQ01000001">
    <property type="protein sequence ID" value="GCC49836.1"/>
    <property type="molecule type" value="Genomic_DNA"/>
</dbReference>
<organism evidence="1 2">
    <name type="scientific">Chryseotalea sanaruensis</name>
    <dbReference type="NCBI Taxonomy" id="2482724"/>
    <lineage>
        <taxon>Bacteria</taxon>
        <taxon>Pseudomonadati</taxon>
        <taxon>Bacteroidota</taxon>
        <taxon>Cytophagia</taxon>
        <taxon>Cytophagales</taxon>
        <taxon>Chryseotaleaceae</taxon>
        <taxon>Chryseotalea</taxon>
    </lineage>
</organism>